<comment type="caution">
    <text evidence="3">The sequence shown here is derived from an EMBL/GenBank/DDBJ whole genome shotgun (WGS) entry which is preliminary data.</text>
</comment>
<gene>
    <name evidence="3" type="ORF">ACFOUO_05550</name>
</gene>
<evidence type="ECO:0000313" key="4">
    <source>
        <dbReference type="Proteomes" id="UP001595843"/>
    </source>
</evidence>
<keyword evidence="4" id="KW-1185">Reference proteome</keyword>
<dbReference type="PROSITE" id="PS00166">
    <property type="entry name" value="ENOYL_COA_HYDRATASE"/>
    <property type="match status" value="1"/>
</dbReference>
<dbReference type="Proteomes" id="UP001595843">
    <property type="component" value="Unassembled WGS sequence"/>
</dbReference>
<dbReference type="PANTHER" id="PTHR43802">
    <property type="entry name" value="ENOYL-COA HYDRATASE"/>
    <property type="match status" value="1"/>
</dbReference>
<proteinExistence type="inferred from homology"/>
<comment type="similarity">
    <text evidence="1 2">Belongs to the enoyl-CoA hydratase/isomerase family.</text>
</comment>
<name>A0ABV8JJY7_9BACL</name>
<dbReference type="Pfam" id="PF00378">
    <property type="entry name" value="ECH_1"/>
    <property type="match status" value="1"/>
</dbReference>
<organism evidence="3 4">
    <name type="scientific">Salinithrix halophila</name>
    <dbReference type="NCBI Taxonomy" id="1485204"/>
    <lineage>
        <taxon>Bacteria</taxon>
        <taxon>Bacillati</taxon>
        <taxon>Bacillota</taxon>
        <taxon>Bacilli</taxon>
        <taxon>Bacillales</taxon>
        <taxon>Thermoactinomycetaceae</taxon>
        <taxon>Salinithrix</taxon>
    </lineage>
</organism>
<dbReference type="PANTHER" id="PTHR43802:SF1">
    <property type="entry name" value="IP11341P-RELATED"/>
    <property type="match status" value="1"/>
</dbReference>
<dbReference type="Gene3D" id="3.90.226.10">
    <property type="entry name" value="2-enoyl-CoA Hydratase, Chain A, domain 1"/>
    <property type="match status" value="1"/>
</dbReference>
<dbReference type="CDD" id="cd06558">
    <property type="entry name" value="crotonase-like"/>
    <property type="match status" value="1"/>
</dbReference>
<accession>A0ABV8JJY7</accession>
<evidence type="ECO:0000256" key="1">
    <source>
        <dbReference type="ARBA" id="ARBA00005254"/>
    </source>
</evidence>
<dbReference type="RefSeq" id="WP_380702971.1">
    <property type="nucleotide sequence ID" value="NZ_JBHSAP010000007.1"/>
</dbReference>
<dbReference type="InterPro" id="IPR001753">
    <property type="entry name" value="Enoyl-CoA_hydra/iso"/>
</dbReference>
<evidence type="ECO:0000256" key="2">
    <source>
        <dbReference type="RuleBase" id="RU003707"/>
    </source>
</evidence>
<dbReference type="SUPFAM" id="SSF52096">
    <property type="entry name" value="ClpP/crotonase"/>
    <property type="match status" value="1"/>
</dbReference>
<dbReference type="Gene3D" id="1.10.12.10">
    <property type="entry name" value="Lyase 2-enoyl-coa Hydratase, Chain A, domain 2"/>
    <property type="match status" value="1"/>
</dbReference>
<dbReference type="InterPro" id="IPR014748">
    <property type="entry name" value="Enoyl-CoA_hydra_C"/>
</dbReference>
<dbReference type="InterPro" id="IPR018376">
    <property type="entry name" value="Enoyl-CoA_hyd/isom_CS"/>
</dbReference>
<dbReference type="EMBL" id="JBHSAP010000007">
    <property type="protein sequence ID" value="MFC4076274.1"/>
    <property type="molecule type" value="Genomic_DNA"/>
</dbReference>
<sequence>MGQTQTGQTVTLQKQDGVGIITLNRPEVFNAFNQQLNQDLLEALKKVAKDPEVRAVILTGSGKAFCSGQDLNDRTDLDKERPSLGESVRKRYNPLIRAITEMEKPIIAVVNGVAAGAGCSLALACDLRIVSERTKFVEAFVRIGLGLDSGSSYFLPRLVGFGRAMELAITGRDVEAEEAVQIGLANRLVPHEHLQEESLRFVKKLAQGPTRAIGLIKRSLYRGIDTDVEGALEYEAQLQEIAGGTEDFREGIRSFMEKRPPRYQGR</sequence>
<reference evidence="4" key="1">
    <citation type="journal article" date="2019" name="Int. J. Syst. Evol. Microbiol.">
        <title>The Global Catalogue of Microorganisms (GCM) 10K type strain sequencing project: providing services to taxonomists for standard genome sequencing and annotation.</title>
        <authorList>
            <consortium name="The Broad Institute Genomics Platform"/>
            <consortium name="The Broad Institute Genome Sequencing Center for Infectious Disease"/>
            <person name="Wu L."/>
            <person name="Ma J."/>
        </authorList>
    </citation>
    <scope>NUCLEOTIDE SEQUENCE [LARGE SCALE GENOMIC DNA]</scope>
    <source>
        <strain evidence="4">IBRC-M 10813</strain>
    </source>
</reference>
<protein>
    <submittedName>
        <fullName evidence="3">Enoyl-CoA hydratase/isomerase family protein</fullName>
    </submittedName>
</protein>
<dbReference type="InterPro" id="IPR029045">
    <property type="entry name" value="ClpP/crotonase-like_dom_sf"/>
</dbReference>
<evidence type="ECO:0000313" key="3">
    <source>
        <dbReference type="EMBL" id="MFC4076274.1"/>
    </source>
</evidence>